<dbReference type="AlphaFoldDB" id="A0AAE1E066"/>
<evidence type="ECO:0000313" key="2">
    <source>
        <dbReference type="Proteomes" id="UP001283361"/>
    </source>
</evidence>
<keyword evidence="2" id="KW-1185">Reference proteome</keyword>
<sequence length="98" mass="11188">MARDSAFNTGSIHHEKLGQLAIDLDFYSSFNNHHDDRNNGGNTGVRQRNISESLTSMKASLIGTATMMETLYRAQYFRISHFYEGFSHWNRNNDGNTV</sequence>
<proteinExistence type="predicted"/>
<dbReference type="Proteomes" id="UP001283361">
    <property type="component" value="Unassembled WGS sequence"/>
</dbReference>
<evidence type="ECO:0000313" key="1">
    <source>
        <dbReference type="EMBL" id="KAK3788023.1"/>
    </source>
</evidence>
<protein>
    <submittedName>
        <fullName evidence="1">Uncharacterized protein</fullName>
    </submittedName>
</protein>
<comment type="caution">
    <text evidence="1">The sequence shown here is derived from an EMBL/GenBank/DDBJ whole genome shotgun (WGS) entry which is preliminary data.</text>
</comment>
<name>A0AAE1E066_9GAST</name>
<dbReference type="EMBL" id="JAWDGP010001802">
    <property type="protein sequence ID" value="KAK3788023.1"/>
    <property type="molecule type" value="Genomic_DNA"/>
</dbReference>
<reference evidence="1" key="1">
    <citation type="journal article" date="2023" name="G3 (Bethesda)">
        <title>A reference genome for the long-term kleptoplast-retaining sea slug Elysia crispata morphotype clarki.</title>
        <authorList>
            <person name="Eastman K.E."/>
            <person name="Pendleton A.L."/>
            <person name="Shaikh M.A."/>
            <person name="Suttiyut T."/>
            <person name="Ogas R."/>
            <person name="Tomko P."/>
            <person name="Gavelis G."/>
            <person name="Widhalm J.R."/>
            <person name="Wisecaver J.H."/>
        </authorList>
    </citation>
    <scope>NUCLEOTIDE SEQUENCE</scope>
    <source>
        <strain evidence="1">ECLA1</strain>
    </source>
</reference>
<gene>
    <name evidence="1" type="ORF">RRG08_051098</name>
</gene>
<accession>A0AAE1E066</accession>
<organism evidence="1 2">
    <name type="scientific">Elysia crispata</name>
    <name type="common">lettuce slug</name>
    <dbReference type="NCBI Taxonomy" id="231223"/>
    <lineage>
        <taxon>Eukaryota</taxon>
        <taxon>Metazoa</taxon>
        <taxon>Spiralia</taxon>
        <taxon>Lophotrochozoa</taxon>
        <taxon>Mollusca</taxon>
        <taxon>Gastropoda</taxon>
        <taxon>Heterobranchia</taxon>
        <taxon>Euthyneura</taxon>
        <taxon>Panpulmonata</taxon>
        <taxon>Sacoglossa</taxon>
        <taxon>Placobranchoidea</taxon>
        <taxon>Plakobranchidae</taxon>
        <taxon>Elysia</taxon>
    </lineage>
</organism>